<sequence>MTGDSDERGDYTLEGFAVPAEIDHVHALLERVGAEHPEVDPTDLMLFETAVVEIANNVVEHGRPRGEVRWRLSLTVSADEIEAELLDSGQEFVADLDTPMPDLLAEGGRGLPLAGALLHRIELVRLDDANHWRMVRRLSPPAAG</sequence>
<proteinExistence type="predicted"/>
<evidence type="ECO:0000313" key="2">
    <source>
        <dbReference type="EMBL" id="RZS61906.1"/>
    </source>
</evidence>
<accession>A0A4Q7M220</accession>
<dbReference type="AlphaFoldDB" id="A0A4Q7M220"/>
<dbReference type="EMBL" id="SGWX01000001">
    <property type="protein sequence ID" value="RZS61906.1"/>
    <property type="molecule type" value="Genomic_DNA"/>
</dbReference>
<protein>
    <submittedName>
        <fullName evidence="2">Serine/threonine-protein kinase RsbW</fullName>
    </submittedName>
</protein>
<dbReference type="RefSeq" id="WP_165399898.1">
    <property type="nucleotide sequence ID" value="NZ_SGWX01000001.1"/>
</dbReference>
<organism evidence="2 3">
    <name type="scientific">Xylanimonas ulmi</name>
    <dbReference type="NCBI Taxonomy" id="228973"/>
    <lineage>
        <taxon>Bacteria</taxon>
        <taxon>Bacillati</taxon>
        <taxon>Actinomycetota</taxon>
        <taxon>Actinomycetes</taxon>
        <taxon>Micrococcales</taxon>
        <taxon>Promicromonosporaceae</taxon>
        <taxon>Xylanimonas</taxon>
    </lineage>
</organism>
<dbReference type="InterPro" id="IPR036890">
    <property type="entry name" value="HATPase_C_sf"/>
</dbReference>
<feature type="domain" description="Histidine kinase/HSP90-like ATPase" evidence="1">
    <location>
        <begin position="19"/>
        <end position="134"/>
    </location>
</feature>
<dbReference type="CDD" id="cd16936">
    <property type="entry name" value="HATPase_RsbW-like"/>
    <property type="match status" value="1"/>
</dbReference>
<dbReference type="SUPFAM" id="SSF55874">
    <property type="entry name" value="ATPase domain of HSP90 chaperone/DNA topoisomerase II/histidine kinase"/>
    <property type="match status" value="1"/>
</dbReference>
<evidence type="ECO:0000259" key="1">
    <source>
        <dbReference type="Pfam" id="PF13581"/>
    </source>
</evidence>
<gene>
    <name evidence="2" type="ORF">EV386_2220</name>
</gene>
<comment type="caution">
    <text evidence="2">The sequence shown here is derived from an EMBL/GenBank/DDBJ whole genome shotgun (WGS) entry which is preliminary data.</text>
</comment>
<dbReference type="GO" id="GO:0016301">
    <property type="term" value="F:kinase activity"/>
    <property type="evidence" value="ECO:0007669"/>
    <property type="project" value="UniProtKB-KW"/>
</dbReference>
<dbReference type="Gene3D" id="3.30.565.10">
    <property type="entry name" value="Histidine kinase-like ATPase, C-terminal domain"/>
    <property type="match status" value="1"/>
</dbReference>
<dbReference type="Pfam" id="PF13581">
    <property type="entry name" value="HATPase_c_2"/>
    <property type="match status" value="1"/>
</dbReference>
<reference evidence="2 3" key="1">
    <citation type="submission" date="2019-02" db="EMBL/GenBank/DDBJ databases">
        <title>Sequencing the genomes of 1000 actinobacteria strains.</title>
        <authorList>
            <person name="Klenk H.-P."/>
        </authorList>
    </citation>
    <scope>NUCLEOTIDE SEQUENCE [LARGE SCALE GENOMIC DNA]</scope>
    <source>
        <strain evidence="2 3">DSM 16932</strain>
    </source>
</reference>
<keyword evidence="2" id="KW-0418">Kinase</keyword>
<name>A0A4Q7M220_9MICO</name>
<keyword evidence="3" id="KW-1185">Reference proteome</keyword>
<dbReference type="Proteomes" id="UP000293852">
    <property type="component" value="Unassembled WGS sequence"/>
</dbReference>
<evidence type="ECO:0000313" key="3">
    <source>
        <dbReference type="Proteomes" id="UP000293852"/>
    </source>
</evidence>
<dbReference type="InterPro" id="IPR003594">
    <property type="entry name" value="HATPase_dom"/>
</dbReference>
<keyword evidence="2" id="KW-0808">Transferase</keyword>